<comment type="similarity">
    <text evidence="1">Belongs to the CFAP97 family.</text>
</comment>
<sequence length="215" mass="25784">MHRAYQPITPANNKLLKKRWDMSRYDTHRRKVFSAKAVIDNKPPQTYMHLHLKLKKLQVEEERLATIERDNRILLEKMSFVMRTQGRVDNRNDYVHKSLNKTKRQRELLRVTHENQAILKRISSKEPHYNHLQWEDEWQKKEGYMDNISKYPKDWYKQLTCKKKSREEQRKLPCNEKRHGSGQQKPLNTTREKTDIPENGGDADDSSKAEESTTE</sequence>
<feature type="region of interest" description="Disordered" evidence="2">
    <location>
        <begin position="162"/>
        <end position="215"/>
    </location>
</feature>
<keyword evidence="4" id="KW-1185">Reference proteome</keyword>
<dbReference type="InterPro" id="IPR029488">
    <property type="entry name" value="Hmw/CFAP97"/>
</dbReference>
<feature type="compositionally biased region" description="Basic and acidic residues" evidence="2">
    <location>
        <begin position="205"/>
        <end position="215"/>
    </location>
</feature>
<dbReference type="PANTHER" id="PTHR33768">
    <property type="entry name" value="MIP11318P"/>
    <property type="match status" value="1"/>
</dbReference>
<accession>A0AAD9R6A3</accession>
<evidence type="ECO:0000313" key="4">
    <source>
        <dbReference type="Proteomes" id="UP001249851"/>
    </source>
</evidence>
<dbReference type="InterPro" id="IPR038792">
    <property type="entry name" value="CFAP97D1/2"/>
</dbReference>
<organism evidence="3 4">
    <name type="scientific">Acropora cervicornis</name>
    <name type="common">Staghorn coral</name>
    <dbReference type="NCBI Taxonomy" id="6130"/>
    <lineage>
        <taxon>Eukaryota</taxon>
        <taxon>Metazoa</taxon>
        <taxon>Cnidaria</taxon>
        <taxon>Anthozoa</taxon>
        <taxon>Hexacorallia</taxon>
        <taxon>Scleractinia</taxon>
        <taxon>Astrocoeniina</taxon>
        <taxon>Acroporidae</taxon>
        <taxon>Acropora</taxon>
    </lineage>
</organism>
<protein>
    <submittedName>
        <fullName evidence="3">Sperm axonemal maintenance protein CFAP97D1</fullName>
    </submittedName>
</protein>
<evidence type="ECO:0000256" key="1">
    <source>
        <dbReference type="ARBA" id="ARBA00008315"/>
    </source>
</evidence>
<gene>
    <name evidence="3" type="ORF">P5673_001523</name>
</gene>
<reference evidence="3" key="1">
    <citation type="journal article" date="2023" name="G3 (Bethesda)">
        <title>Whole genome assembly and annotation of the endangered Caribbean coral Acropora cervicornis.</title>
        <authorList>
            <person name="Selwyn J.D."/>
            <person name="Vollmer S.V."/>
        </authorList>
    </citation>
    <scope>NUCLEOTIDE SEQUENCE</scope>
    <source>
        <strain evidence="3">K2</strain>
    </source>
</reference>
<feature type="compositionally biased region" description="Basic and acidic residues" evidence="2">
    <location>
        <begin position="165"/>
        <end position="179"/>
    </location>
</feature>
<dbReference type="PANTHER" id="PTHR33768:SF3">
    <property type="entry name" value="MIP11318P"/>
    <property type="match status" value="1"/>
</dbReference>
<name>A0AAD9R6A3_ACRCE</name>
<proteinExistence type="inferred from homology"/>
<evidence type="ECO:0000256" key="2">
    <source>
        <dbReference type="SAM" id="MobiDB-lite"/>
    </source>
</evidence>
<comment type="caution">
    <text evidence="3">The sequence shown here is derived from an EMBL/GenBank/DDBJ whole genome shotgun (WGS) entry which is preliminary data.</text>
</comment>
<evidence type="ECO:0000313" key="3">
    <source>
        <dbReference type="EMBL" id="KAK2573821.1"/>
    </source>
</evidence>
<dbReference type="AlphaFoldDB" id="A0AAD9R6A3"/>
<dbReference type="Proteomes" id="UP001249851">
    <property type="component" value="Unassembled WGS sequence"/>
</dbReference>
<dbReference type="EMBL" id="JARQWQ010000002">
    <property type="protein sequence ID" value="KAK2573821.1"/>
    <property type="molecule type" value="Genomic_DNA"/>
</dbReference>
<dbReference type="Pfam" id="PF13879">
    <property type="entry name" value="Hmw_CFAP97"/>
    <property type="match status" value="1"/>
</dbReference>
<reference evidence="3" key="2">
    <citation type="journal article" date="2023" name="Science">
        <title>Genomic signatures of disease resistance in endangered staghorn corals.</title>
        <authorList>
            <person name="Vollmer S.V."/>
            <person name="Selwyn J.D."/>
            <person name="Despard B.A."/>
            <person name="Roesel C.L."/>
        </authorList>
    </citation>
    <scope>NUCLEOTIDE SEQUENCE</scope>
    <source>
        <strain evidence="3">K2</strain>
    </source>
</reference>